<dbReference type="SUPFAM" id="SSF54106">
    <property type="entry name" value="LysM domain"/>
    <property type="match status" value="3"/>
</dbReference>
<gene>
    <name evidence="6" type="ORF">CH63R_04075</name>
</gene>
<dbReference type="OrthoDB" id="5985073at2759"/>
<feature type="region of interest" description="Disordered" evidence="4">
    <location>
        <begin position="588"/>
        <end position="615"/>
    </location>
</feature>
<evidence type="ECO:0000256" key="1">
    <source>
        <dbReference type="ARBA" id="ARBA00022669"/>
    </source>
</evidence>
<evidence type="ECO:0000256" key="2">
    <source>
        <dbReference type="ARBA" id="ARBA00023026"/>
    </source>
</evidence>
<dbReference type="KEGG" id="chig:CH63R_04075"/>
<keyword evidence="7" id="KW-1185">Reference proteome</keyword>
<dbReference type="SMART" id="SM00257">
    <property type="entry name" value="LysM"/>
    <property type="match status" value="5"/>
</dbReference>
<evidence type="ECO:0000256" key="4">
    <source>
        <dbReference type="SAM" id="MobiDB-lite"/>
    </source>
</evidence>
<feature type="compositionally biased region" description="Low complexity" evidence="4">
    <location>
        <begin position="588"/>
        <end position="599"/>
    </location>
</feature>
<dbReference type="PANTHER" id="PTHR34997:SF1">
    <property type="entry name" value="PEPTIDOGLYCAN-BINDING LYSIN DOMAIN"/>
    <property type="match status" value="1"/>
</dbReference>
<feature type="compositionally biased region" description="Low complexity" evidence="4">
    <location>
        <begin position="411"/>
        <end position="427"/>
    </location>
</feature>
<dbReference type="EMBL" id="LTAN01000003">
    <property type="protein sequence ID" value="OBR11779.1"/>
    <property type="molecule type" value="Genomic_DNA"/>
</dbReference>
<keyword evidence="1" id="KW-0147">Chitin-binding</keyword>
<evidence type="ECO:0000259" key="5">
    <source>
        <dbReference type="PROSITE" id="PS51782"/>
    </source>
</evidence>
<reference evidence="7" key="1">
    <citation type="journal article" date="2017" name="BMC Genomics">
        <title>Gapless genome assembly of Colletotrichum higginsianum reveals chromosome structure and association of transposable elements with secondary metabolite gene clusters.</title>
        <authorList>
            <person name="Dallery J.-F."/>
            <person name="Lapalu N."/>
            <person name="Zampounis A."/>
            <person name="Pigne S."/>
            <person name="Luyten I."/>
            <person name="Amselem J."/>
            <person name="Wittenberg A.H.J."/>
            <person name="Zhou S."/>
            <person name="de Queiroz M.V."/>
            <person name="Robin G.P."/>
            <person name="Auger A."/>
            <person name="Hainaut M."/>
            <person name="Henrissat B."/>
            <person name="Kim K.-T."/>
            <person name="Lee Y.-H."/>
            <person name="Lespinet O."/>
            <person name="Schwartz D.C."/>
            <person name="Thon M.R."/>
            <person name="O'Connell R.J."/>
        </authorList>
    </citation>
    <scope>NUCLEOTIDE SEQUENCE [LARGE SCALE GENOMIC DNA]</scope>
    <source>
        <strain evidence="7">IMI 349063</strain>
    </source>
</reference>
<feature type="domain" description="LysM" evidence="5">
    <location>
        <begin position="143"/>
        <end position="191"/>
    </location>
</feature>
<evidence type="ECO:0000313" key="6">
    <source>
        <dbReference type="EMBL" id="OBR11779.1"/>
    </source>
</evidence>
<comment type="similarity">
    <text evidence="3">Belongs to the secreted LysM effector family.</text>
</comment>
<dbReference type="VEuPathDB" id="FungiDB:CH63R_04075"/>
<comment type="caution">
    <text evidence="6">The sequence shown here is derived from an EMBL/GenBank/DDBJ whole genome shotgun (WGS) entry which is preliminary data.</text>
</comment>
<name>A0A1B7YI72_COLHI</name>
<dbReference type="InterPro" id="IPR052210">
    <property type="entry name" value="LysM1-like"/>
</dbReference>
<keyword evidence="2" id="KW-0843">Virulence</keyword>
<dbReference type="Pfam" id="PF01476">
    <property type="entry name" value="LysM"/>
    <property type="match status" value="4"/>
</dbReference>
<dbReference type="AlphaFoldDB" id="A0A1B7YI72"/>
<dbReference type="PROSITE" id="PS51782">
    <property type="entry name" value="LYSM"/>
    <property type="match status" value="5"/>
</dbReference>
<feature type="region of interest" description="Disordered" evidence="4">
    <location>
        <begin position="496"/>
        <end position="527"/>
    </location>
</feature>
<sequence>MIYDDSLSDNLPSACSAALLANVACDRLVWDLRPEFFYPPAPLERLCTSGCAAALSSWTVSVRSACGEDVSVPADFELPSSPVIIPATLEHRFQFTCLRENNNFCGPVEALAVVFRDPGDNNLAAYCADFPTSGSLCITNKCDTVTVGVNQTCVTIADAAGITETQLKAWNLVINSVCSNIDMMNGTTLCITPPEPQLTPPVTTNIPPLIPTTAAPAPTDAAGVSNKPCGRWYDVGAGDYCNLVVLKFAISLDDFLFLNTGINANCTNLYAGESYCVQPVGDINTYDGRPGYVSVTVDPSAAFTGVPFTMLPNATVTSYSRPYTPAPLATGVRDDCVHYFKGDDYQFPSDQLGDWKSNCELTARNYNADNDNFVAWNALGTNVTDPACSFVAGERYCGSWNLQATRTVTETDPATTTSGDGGSTPPAATHSGQPADFDTWHVVVSDDSCHSVADGAGISLDQFYDWNPAVSRDCSTNFWLGQAYCVGISGDVGGTGTTKPPTTTSAAPTTSKPSPPGPTHTSQPSNCNKWDIVESGDACGLLAESNGISLNQFLTWNPAVSSDCVANLWLGQAYCVGVSGSGTISTSSSTALTRTTTTSAVNPTPPAPTHEGQPSNCNKWNVVQSGDGCASMAQDNGISLNQFYDWNPAVSRDCVTNFWLGQAYCVGVSS</sequence>
<proteinExistence type="inferred from homology"/>
<organism evidence="6 7">
    <name type="scientific">Colletotrichum higginsianum (strain IMI 349063)</name>
    <name type="common">Crucifer anthracnose fungus</name>
    <dbReference type="NCBI Taxonomy" id="759273"/>
    <lineage>
        <taxon>Eukaryota</taxon>
        <taxon>Fungi</taxon>
        <taxon>Dikarya</taxon>
        <taxon>Ascomycota</taxon>
        <taxon>Pezizomycotina</taxon>
        <taxon>Sordariomycetes</taxon>
        <taxon>Hypocreomycetidae</taxon>
        <taxon>Glomerellales</taxon>
        <taxon>Glomerellaceae</taxon>
        <taxon>Colletotrichum</taxon>
        <taxon>Colletotrichum destructivum species complex</taxon>
    </lineage>
</organism>
<dbReference type="InterPro" id="IPR018392">
    <property type="entry name" value="LysM"/>
</dbReference>
<feature type="compositionally biased region" description="Low complexity" evidence="4">
    <location>
        <begin position="497"/>
        <end position="512"/>
    </location>
</feature>
<feature type="region of interest" description="Disordered" evidence="4">
    <location>
        <begin position="409"/>
        <end position="434"/>
    </location>
</feature>
<dbReference type="RefSeq" id="XP_018160296.1">
    <property type="nucleotide sequence ID" value="XM_018299050.1"/>
</dbReference>
<accession>A0A1B7YI72</accession>
<feature type="domain" description="LysM" evidence="5">
    <location>
        <begin position="619"/>
        <end position="666"/>
    </location>
</feature>
<protein>
    <submittedName>
        <fullName evidence="6">LysM domain-containing protein</fullName>
    </submittedName>
</protein>
<feature type="domain" description="LysM" evidence="5">
    <location>
        <begin position="529"/>
        <end position="576"/>
    </location>
</feature>
<dbReference type="CDD" id="cd00118">
    <property type="entry name" value="LysM"/>
    <property type="match status" value="4"/>
</dbReference>
<dbReference type="InterPro" id="IPR036779">
    <property type="entry name" value="LysM_dom_sf"/>
</dbReference>
<evidence type="ECO:0000313" key="7">
    <source>
        <dbReference type="Proteomes" id="UP000092177"/>
    </source>
</evidence>
<feature type="domain" description="LysM" evidence="5">
    <location>
        <begin position="231"/>
        <end position="277"/>
    </location>
</feature>
<feature type="domain" description="LysM" evidence="5">
    <location>
        <begin position="439"/>
        <end position="486"/>
    </location>
</feature>
<dbReference type="Proteomes" id="UP000092177">
    <property type="component" value="Chromosome 3"/>
</dbReference>
<evidence type="ECO:0000256" key="3">
    <source>
        <dbReference type="ARBA" id="ARBA00044955"/>
    </source>
</evidence>
<dbReference type="Gene3D" id="3.10.350.10">
    <property type="entry name" value="LysM domain"/>
    <property type="match status" value="5"/>
</dbReference>
<dbReference type="GeneID" id="28863157"/>
<dbReference type="GO" id="GO:0008061">
    <property type="term" value="F:chitin binding"/>
    <property type="evidence" value="ECO:0007669"/>
    <property type="project" value="UniProtKB-KW"/>
</dbReference>
<dbReference type="PANTHER" id="PTHR34997">
    <property type="entry name" value="AM15"/>
    <property type="match status" value="1"/>
</dbReference>